<dbReference type="EMBL" id="MU155196">
    <property type="protein sequence ID" value="KAF9480323.1"/>
    <property type="molecule type" value="Genomic_DNA"/>
</dbReference>
<dbReference type="AlphaFoldDB" id="A0A9P6D253"/>
<organism evidence="1 2">
    <name type="scientific">Pholiota conissans</name>
    <dbReference type="NCBI Taxonomy" id="109636"/>
    <lineage>
        <taxon>Eukaryota</taxon>
        <taxon>Fungi</taxon>
        <taxon>Dikarya</taxon>
        <taxon>Basidiomycota</taxon>
        <taxon>Agaricomycotina</taxon>
        <taxon>Agaricomycetes</taxon>
        <taxon>Agaricomycetidae</taxon>
        <taxon>Agaricales</taxon>
        <taxon>Agaricineae</taxon>
        <taxon>Strophariaceae</taxon>
        <taxon>Pholiota</taxon>
    </lineage>
</organism>
<proteinExistence type="predicted"/>
<evidence type="ECO:0000313" key="1">
    <source>
        <dbReference type="EMBL" id="KAF9480323.1"/>
    </source>
</evidence>
<reference evidence="1" key="1">
    <citation type="submission" date="2020-11" db="EMBL/GenBank/DDBJ databases">
        <authorList>
            <consortium name="DOE Joint Genome Institute"/>
            <person name="Ahrendt S."/>
            <person name="Riley R."/>
            <person name="Andreopoulos W."/>
            <person name="Labutti K."/>
            <person name="Pangilinan J."/>
            <person name="Ruiz-Duenas F.J."/>
            <person name="Barrasa J.M."/>
            <person name="Sanchez-Garcia M."/>
            <person name="Camarero S."/>
            <person name="Miyauchi S."/>
            <person name="Serrano A."/>
            <person name="Linde D."/>
            <person name="Babiker R."/>
            <person name="Drula E."/>
            <person name="Ayuso-Fernandez I."/>
            <person name="Pacheco R."/>
            <person name="Padilla G."/>
            <person name="Ferreira P."/>
            <person name="Barriuso J."/>
            <person name="Kellner H."/>
            <person name="Castanera R."/>
            <person name="Alfaro M."/>
            <person name="Ramirez L."/>
            <person name="Pisabarro A.G."/>
            <person name="Kuo A."/>
            <person name="Tritt A."/>
            <person name="Lipzen A."/>
            <person name="He G."/>
            <person name="Yan M."/>
            <person name="Ng V."/>
            <person name="Cullen D."/>
            <person name="Martin F."/>
            <person name="Rosso M.-N."/>
            <person name="Henrissat B."/>
            <person name="Hibbett D."/>
            <person name="Martinez A.T."/>
            <person name="Grigoriev I.V."/>
        </authorList>
    </citation>
    <scope>NUCLEOTIDE SEQUENCE</scope>
    <source>
        <strain evidence="1">CIRM-BRFM 674</strain>
    </source>
</reference>
<sequence length="106" mass="11983">MNFLKEFELEFEFALPLVRQVPRPINHHRTIMKFSNLYFVHFALLFHQAMCEPIPQSDVTIKCTANGALPCPVGQYCCTKPQPTPTTAVVFGFCVPDTVLCIIPNV</sequence>
<protein>
    <submittedName>
        <fullName evidence="1">Uncharacterized protein</fullName>
    </submittedName>
</protein>
<accession>A0A9P6D253</accession>
<name>A0A9P6D253_9AGAR</name>
<dbReference type="Proteomes" id="UP000807469">
    <property type="component" value="Unassembled WGS sequence"/>
</dbReference>
<keyword evidence="2" id="KW-1185">Reference proteome</keyword>
<comment type="caution">
    <text evidence="1">The sequence shown here is derived from an EMBL/GenBank/DDBJ whole genome shotgun (WGS) entry which is preliminary data.</text>
</comment>
<gene>
    <name evidence="1" type="ORF">BDN70DRAFT_931795</name>
</gene>
<evidence type="ECO:0000313" key="2">
    <source>
        <dbReference type="Proteomes" id="UP000807469"/>
    </source>
</evidence>